<evidence type="ECO:0000256" key="3">
    <source>
        <dbReference type="ARBA" id="ARBA00022692"/>
    </source>
</evidence>
<accession>A0A1T4U9N8</accession>
<evidence type="ECO:0000313" key="10">
    <source>
        <dbReference type="EMBL" id="SKA49238.1"/>
    </source>
</evidence>
<evidence type="ECO:0000259" key="9">
    <source>
        <dbReference type="Pfam" id="PF02203"/>
    </source>
</evidence>
<reference evidence="11" key="1">
    <citation type="submission" date="2017-02" db="EMBL/GenBank/DDBJ databases">
        <authorList>
            <person name="Varghese N."/>
            <person name="Submissions S."/>
        </authorList>
    </citation>
    <scope>NUCLEOTIDE SEQUENCE [LARGE SCALE GENOMIC DNA]</scope>
    <source>
        <strain evidence="11">DSM 22720</strain>
    </source>
</reference>
<dbReference type="InterPro" id="IPR003122">
    <property type="entry name" value="Tar_rcpt_lig-bd"/>
</dbReference>
<keyword evidence="2" id="KW-1003">Cell membrane</keyword>
<keyword evidence="11" id="KW-1185">Reference proteome</keyword>
<evidence type="ECO:0000256" key="5">
    <source>
        <dbReference type="ARBA" id="ARBA00023136"/>
    </source>
</evidence>
<feature type="transmembrane region" description="Helical" evidence="8">
    <location>
        <begin position="12"/>
        <end position="31"/>
    </location>
</feature>
<protein>
    <submittedName>
        <fullName evidence="10">Tar ligand binding domain homologue</fullName>
    </submittedName>
</protein>
<dbReference type="SUPFAM" id="SSF58104">
    <property type="entry name" value="Methyl-accepting chemotaxis protein (MCP) signaling domain"/>
    <property type="match status" value="1"/>
</dbReference>
<keyword evidence="3 8" id="KW-0812">Transmembrane</keyword>
<evidence type="ECO:0000256" key="1">
    <source>
        <dbReference type="ARBA" id="ARBA00004236"/>
    </source>
</evidence>
<evidence type="ECO:0000256" key="7">
    <source>
        <dbReference type="ARBA" id="ARBA00029447"/>
    </source>
</evidence>
<dbReference type="GO" id="GO:0006935">
    <property type="term" value="P:chemotaxis"/>
    <property type="evidence" value="ECO:0007669"/>
    <property type="project" value="InterPro"/>
</dbReference>
<dbReference type="EMBL" id="FUXU01000008">
    <property type="protein sequence ID" value="SKA49238.1"/>
    <property type="molecule type" value="Genomic_DNA"/>
</dbReference>
<evidence type="ECO:0000256" key="6">
    <source>
        <dbReference type="ARBA" id="ARBA00023224"/>
    </source>
</evidence>
<comment type="similarity">
    <text evidence="7">Belongs to the methyl-accepting chemotaxis (MCP) protein family.</text>
</comment>
<keyword evidence="5 8" id="KW-0472">Membrane</keyword>
<evidence type="ECO:0000313" key="11">
    <source>
        <dbReference type="Proteomes" id="UP000190162"/>
    </source>
</evidence>
<dbReference type="AlphaFoldDB" id="A0A1T4U9N8"/>
<dbReference type="Proteomes" id="UP000190162">
    <property type="component" value="Unassembled WGS sequence"/>
</dbReference>
<feature type="domain" description="Chemotaxis methyl-accepting receptor Tar-related ligand-binding" evidence="9">
    <location>
        <begin position="1"/>
        <end position="85"/>
    </location>
</feature>
<keyword evidence="6" id="KW-0807">Transducer</keyword>
<name>A0A1T4U9N8_9GAMM</name>
<dbReference type="Gene3D" id="1.10.287.950">
    <property type="entry name" value="Methyl-accepting chemotaxis protein"/>
    <property type="match status" value="1"/>
</dbReference>
<dbReference type="PANTHER" id="PTHR32089">
    <property type="entry name" value="METHYL-ACCEPTING CHEMOTAXIS PROTEIN MCPB"/>
    <property type="match status" value="1"/>
</dbReference>
<dbReference type="PANTHER" id="PTHR32089:SF120">
    <property type="entry name" value="METHYL-ACCEPTING CHEMOTAXIS PROTEIN TLPQ"/>
    <property type="match status" value="1"/>
</dbReference>
<proteinExistence type="inferred from homology"/>
<evidence type="ECO:0000256" key="2">
    <source>
        <dbReference type="ARBA" id="ARBA00022475"/>
    </source>
</evidence>
<gene>
    <name evidence="10" type="ORF">SAMN02745132_01077</name>
</gene>
<dbReference type="GO" id="GO:0005886">
    <property type="term" value="C:plasma membrane"/>
    <property type="evidence" value="ECO:0007669"/>
    <property type="project" value="UniProtKB-SubCell"/>
</dbReference>
<organism evidence="10 11">
    <name type="scientific">Enterovibrio nigricans DSM 22720</name>
    <dbReference type="NCBI Taxonomy" id="1121868"/>
    <lineage>
        <taxon>Bacteria</taxon>
        <taxon>Pseudomonadati</taxon>
        <taxon>Pseudomonadota</taxon>
        <taxon>Gammaproteobacteria</taxon>
        <taxon>Vibrionales</taxon>
        <taxon>Vibrionaceae</taxon>
        <taxon>Enterovibrio</taxon>
    </lineage>
</organism>
<evidence type="ECO:0000256" key="8">
    <source>
        <dbReference type="SAM" id="Phobius"/>
    </source>
</evidence>
<feature type="transmembrane region" description="Helical" evidence="8">
    <location>
        <begin position="209"/>
        <end position="230"/>
    </location>
</feature>
<dbReference type="GO" id="GO:0007165">
    <property type="term" value="P:signal transduction"/>
    <property type="evidence" value="ECO:0007669"/>
    <property type="project" value="UniProtKB-KW"/>
</dbReference>
<evidence type="ECO:0000256" key="4">
    <source>
        <dbReference type="ARBA" id="ARBA00022989"/>
    </source>
</evidence>
<dbReference type="RefSeq" id="WP_244556510.1">
    <property type="nucleotide sequence ID" value="NZ_FUXU01000008.1"/>
</dbReference>
<comment type="subcellular location">
    <subcellularLocation>
        <location evidence="1">Cell membrane</location>
    </subcellularLocation>
</comment>
<keyword evidence="4 8" id="KW-1133">Transmembrane helix</keyword>
<dbReference type="Pfam" id="PF02203">
    <property type="entry name" value="TarH"/>
    <property type="match status" value="1"/>
</dbReference>
<sequence length="392" mass="42814">MSSQMTIKQRLTMFVALVCGIQIIVGAFVFYKLAYVESHVQGVAQRDIPILASISKATEHQVEQRVHYNKAFRYALEVGQEPDASANYDKEKAYFYKLGEKVEQDIANIDRLLADGIANGTVEEQLAFNNANIILNDIKVLHKKWMIHVEDVFKELDGQHFHEAEVLDKVVGEEAETTTKMVDSLLSDVGKFTETAVVDIEEKTVILEVVVLSSVVVALIVAIVMSRVILNRIYGGLNKVSAALAVQASGDFSQVGVVDEPGIIGELQQNMEGTRKSTNGMIAKVAHEVADAVNALNCASKAVKQNSDAQSGEIMQVATAVNEMSATAQEIANNASLTQSATENASSQSSESMRVNTEAMNQTQQLIESLTQSSAALTELEKTAEILRRCWM</sequence>